<gene>
    <name evidence="1" type="ORF">EI546_02320</name>
</gene>
<dbReference type="RefSeq" id="WP_128249030.1">
    <property type="nucleotide sequence ID" value="NZ_CP034951.1"/>
</dbReference>
<evidence type="ECO:0008006" key="3">
    <source>
        <dbReference type="Google" id="ProtNLM"/>
    </source>
</evidence>
<sequence length="111" mass="12785">MKKLIFLLLTIALVACSSDKKSEYDSVREQAKKDVIEKLELPEGTKFTDDSMEITTNPQDGEGPNVEYIVKITVKFQDQEGKEITKVHRMHYKKRADAEAAKDRFELESFE</sequence>
<evidence type="ECO:0000313" key="1">
    <source>
        <dbReference type="EMBL" id="QAA80633.1"/>
    </source>
</evidence>
<name>A0A410G065_9FLAO</name>
<reference evidence="1 2" key="1">
    <citation type="submission" date="2019-01" db="EMBL/GenBank/DDBJ databases">
        <title>Complete genome sequencing of Aequorivita sp. H23M31.</title>
        <authorList>
            <person name="Bae J.-W."/>
        </authorList>
    </citation>
    <scope>NUCLEOTIDE SEQUENCE [LARGE SCALE GENOMIC DNA]</scope>
    <source>
        <strain evidence="1 2">H23M31</strain>
    </source>
</reference>
<dbReference type="AlphaFoldDB" id="A0A410G065"/>
<dbReference type="KEGG" id="aev:EI546_02320"/>
<accession>A0A410G065</accession>
<proteinExistence type="predicted"/>
<dbReference type="OrthoDB" id="1445248at2"/>
<evidence type="ECO:0000313" key="2">
    <source>
        <dbReference type="Proteomes" id="UP000285517"/>
    </source>
</evidence>
<keyword evidence="2" id="KW-1185">Reference proteome</keyword>
<protein>
    <recommendedName>
        <fullName evidence="3">Lipoprotein</fullName>
    </recommendedName>
</protein>
<organism evidence="1 2">
    <name type="scientific">Aequorivita ciconiae</name>
    <dbReference type="NCBI Taxonomy" id="2494375"/>
    <lineage>
        <taxon>Bacteria</taxon>
        <taxon>Pseudomonadati</taxon>
        <taxon>Bacteroidota</taxon>
        <taxon>Flavobacteriia</taxon>
        <taxon>Flavobacteriales</taxon>
        <taxon>Flavobacteriaceae</taxon>
        <taxon>Aequorivita</taxon>
    </lineage>
</organism>
<dbReference type="Proteomes" id="UP000285517">
    <property type="component" value="Chromosome"/>
</dbReference>
<dbReference type="PROSITE" id="PS51257">
    <property type="entry name" value="PROKAR_LIPOPROTEIN"/>
    <property type="match status" value="1"/>
</dbReference>
<dbReference type="EMBL" id="CP034951">
    <property type="protein sequence ID" value="QAA80633.1"/>
    <property type="molecule type" value="Genomic_DNA"/>
</dbReference>